<dbReference type="InterPro" id="IPR011990">
    <property type="entry name" value="TPR-like_helical_dom_sf"/>
</dbReference>
<dbReference type="EMBL" id="SAXX01000003">
    <property type="protein sequence ID" value="TXJ34886.1"/>
    <property type="molecule type" value="Genomic_DNA"/>
</dbReference>
<dbReference type="SUPFAM" id="SSF51206">
    <property type="entry name" value="cAMP-binding domain-like"/>
    <property type="match status" value="1"/>
</dbReference>
<dbReference type="InterPro" id="IPR019734">
    <property type="entry name" value="TPR_rpt"/>
</dbReference>
<protein>
    <submittedName>
        <fullName evidence="5">Cyclic nucleotide-binding domain-containing protein</fullName>
    </submittedName>
</protein>
<name>A0A5C8EAV2_9SPIR</name>
<evidence type="ECO:0000259" key="4">
    <source>
        <dbReference type="PROSITE" id="PS50042"/>
    </source>
</evidence>
<comment type="caution">
    <text evidence="5">The sequence shown here is derived from an EMBL/GenBank/DDBJ whole genome shotgun (WGS) entry which is preliminary data.</text>
</comment>
<feature type="coiled-coil region" evidence="2">
    <location>
        <begin position="99"/>
        <end position="126"/>
    </location>
</feature>
<proteinExistence type="predicted"/>
<feature type="repeat" description="TPR" evidence="1">
    <location>
        <begin position="129"/>
        <end position="162"/>
    </location>
</feature>
<dbReference type="Proteomes" id="UP000324707">
    <property type="component" value="Unassembled WGS sequence"/>
</dbReference>
<gene>
    <name evidence="5" type="ORF">EPJ69_01535</name>
</gene>
<feature type="repeat" description="TPR" evidence="1">
    <location>
        <begin position="242"/>
        <end position="275"/>
    </location>
</feature>
<dbReference type="InterPro" id="IPR050397">
    <property type="entry name" value="Env_Response_Regulators"/>
</dbReference>
<feature type="domain" description="Cyclic nucleotide-binding" evidence="4">
    <location>
        <begin position="1"/>
        <end position="105"/>
    </location>
</feature>
<evidence type="ECO:0000256" key="1">
    <source>
        <dbReference type="PROSITE-ProRule" id="PRU00339"/>
    </source>
</evidence>
<evidence type="ECO:0000313" key="5">
    <source>
        <dbReference type="EMBL" id="TXJ34886.1"/>
    </source>
</evidence>
<dbReference type="InterPro" id="IPR000595">
    <property type="entry name" value="cNMP-bd_dom"/>
</dbReference>
<dbReference type="InterPro" id="IPR018490">
    <property type="entry name" value="cNMP-bd_dom_sf"/>
</dbReference>
<dbReference type="Pfam" id="PF13181">
    <property type="entry name" value="TPR_8"/>
    <property type="match status" value="1"/>
</dbReference>
<keyword evidence="1" id="KW-0802">TPR repeat</keyword>
<dbReference type="Pfam" id="PF13174">
    <property type="entry name" value="TPR_6"/>
    <property type="match status" value="1"/>
</dbReference>
<dbReference type="SMART" id="SM00028">
    <property type="entry name" value="TPR"/>
    <property type="match status" value="3"/>
</dbReference>
<evidence type="ECO:0000256" key="3">
    <source>
        <dbReference type="SAM" id="MobiDB-lite"/>
    </source>
</evidence>
<dbReference type="RefSeq" id="WP_147735648.1">
    <property type="nucleotide sequence ID" value="NZ_SAXX01000003.1"/>
</dbReference>
<reference evidence="5 6" key="1">
    <citation type="journal article" date="1992" name="Lakartidningen">
        <title>[Penicillin V and not amoxicillin is the first choice preparation in acute otitis].</title>
        <authorList>
            <person name="Kamme C."/>
            <person name="Lundgren K."/>
            <person name="Prellner K."/>
        </authorList>
    </citation>
    <scope>NUCLEOTIDE SEQUENCE [LARGE SCALE GENOMIC DNA]</scope>
    <source>
        <strain evidence="5 6">PC5538III-lc</strain>
    </source>
</reference>
<dbReference type="CDD" id="cd00038">
    <property type="entry name" value="CAP_ED"/>
    <property type="match status" value="1"/>
</dbReference>
<dbReference type="PANTHER" id="PTHR24567">
    <property type="entry name" value="CRP FAMILY TRANSCRIPTIONAL REGULATORY PROTEIN"/>
    <property type="match status" value="1"/>
</dbReference>
<accession>A0A5C8EAV2</accession>
<dbReference type="Gene3D" id="1.25.40.10">
    <property type="entry name" value="Tetratricopeptide repeat domain"/>
    <property type="match status" value="2"/>
</dbReference>
<feature type="repeat" description="TPR" evidence="1">
    <location>
        <begin position="279"/>
        <end position="312"/>
    </location>
</feature>
<dbReference type="Gene3D" id="2.60.120.10">
    <property type="entry name" value="Jelly Rolls"/>
    <property type="match status" value="1"/>
</dbReference>
<keyword evidence="2" id="KW-0175">Coiled coil</keyword>
<feature type="region of interest" description="Disordered" evidence="3">
    <location>
        <begin position="307"/>
        <end position="328"/>
    </location>
</feature>
<evidence type="ECO:0000256" key="2">
    <source>
        <dbReference type="SAM" id="Coils"/>
    </source>
</evidence>
<dbReference type="GO" id="GO:0003700">
    <property type="term" value="F:DNA-binding transcription factor activity"/>
    <property type="evidence" value="ECO:0007669"/>
    <property type="project" value="TreeGrafter"/>
</dbReference>
<evidence type="ECO:0000313" key="6">
    <source>
        <dbReference type="Proteomes" id="UP000324707"/>
    </source>
</evidence>
<dbReference type="AlphaFoldDB" id="A0A5C8EAV2"/>
<sequence>MQTRVYQAGSVVYFAGDKSDRVYILKEGKAQSIFLSEETGYEAREAINVGEFFGVKSLLGDYPQEDTVQCLSDCVVIIITYEEFENLVAKNKSIIIKMLRVFSNQLRRLNKKVNKLVEKAEDEEETNQLEGLYNIGEFYFKNQKYKNALYAYKRYFQYADENSAFYHTVENKIKACKEKLNITDDSDIAPPLDIINENSSSNNDINNEDYNKALELYDNGDYINSIKLFNALLKNENETIMENSIFYMGKCYYNIDKYDNASSILLSAIKKYPKSQNVKEAILFLGKACEKTGDKEKAKAYYQKAASMPPNDNVSKEAEENISKLLKK</sequence>
<dbReference type="Pfam" id="PF00027">
    <property type="entry name" value="cNMP_binding"/>
    <property type="match status" value="1"/>
</dbReference>
<dbReference type="SUPFAM" id="SSF48452">
    <property type="entry name" value="TPR-like"/>
    <property type="match status" value="2"/>
</dbReference>
<dbReference type="InterPro" id="IPR014710">
    <property type="entry name" value="RmlC-like_jellyroll"/>
</dbReference>
<dbReference type="SMART" id="SM00100">
    <property type="entry name" value="cNMP"/>
    <property type="match status" value="1"/>
</dbReference>
<dbReference type="PANTHER" id="PTHR24567:SF74">
    <property type="entry name" value="HTH-TYPE TRANSCRIPTIONAL REGULATOR ARCR"/>
    <property type="match status" value="1"/>
</dbReference>
<organism evidence="5 6">
    <name type="scientific">Brachyspira aalborgi</name>
    <dbReference type="NCBI Taxonomy" id="29522"/>
    <lineage>
        <taxon>Bacteria</taxon>
        <taxon>Pseudomonadati</taxon>
        <taxon>Spirochaetota</taxon>
        <taxon>Spirochaetia</taxon>
        <taxon>Brachyspirales</taxon>
        <taxon>Brachyspiraceae</taxon>
        <taxon>Brachyspira</taxon>
    </lineage>
</organism>
<dbReference type="PROSITE" id="PS50042">
    <property type="entry name" value="CNMP_BINDING_3"/>
    <property type="match status" value="1"/>
</dbReference>
<dbReference type="PROSITE" id="PS50005">
    <property type="entry name" value="TPR"/>
    <property type="match status" value="3"/>
</dbReference>
<dbReference type="GO" id="GO:0005829">
    <property type="term" value="C:cytosol"/>
    <property type="evidence" value="ECO:0007669"/>
    <property type="project" value="TreeGrafter"/>
</dbReference>